<dbReference type="PANTHER" id="PTHR36115">
    <property type="entry name" value="PROLINE-RICH ANTIGEN HOMOLOG-RELATED"/>
    <property type="match status" value="1"/>
</dbReference>
<feature type="domain" description="RDD" evidence="7">
    <location>
        <begin position="18"/>
        <end position="142"/>
    </location>
</feature>
<feature type="transmembrane region" description="Helical" evidence="6">
    <location>
        <begin position="67"/>
        <end position="86"/>
    </location>
</feature>
<proteinExistence type="predicted"/>
<dbReference type="RefSeq" id="WP_086083515.1">
    <property type="nucleotide sequence ID" value="NZ_CP021080.1"/>
</dbReference>
<dbReference type="STRING" id="1355015.LK06_026605"/>
<organism evidence="8 9">
    <name type="scientific">Streptomyces pluripotens</name>
    <dbReference type="NCBI Taxonomy" id="1355015"/>
    <lineage>
        <taxon>Bacteria</taxon>
        <taxon>Bacillati</taxon>
        <taxon>Actinomycetota</taxon>
        <taxon>Actinomycetes</taxon>
        <taxon>Kitasatosporales</taxon>
        <taxon>Streptomycetaceae</taxon>
        <taxon>Streptomyces</taxon>
    </lineage>
</organism>
<name>A0A221P4R1_9ACTN</name>
<dbReference type="EMBL" id="CP022433">
    <property type="protein sequence ID" value="ASN27197.1"/>
    <property type="molecule type" value="Genomic_DNA"/>
</dbReference>
<dbReference type="InterPro" id="IPR010432">
    <property type="entry name" value="RDD"/>
</dbReference>
<dbReference type="InterPro" id="IPR051791">
    <property type="entry name" value="Pra-immunoreactive"/>
</dbReference>
<evidence type="ECO:0000256" key="4">
    <source>
        <dbReference type="ARBA" id="ARBA00022989"/>
    </source>
</evidence>
<evidence type="ECO:0000313" key="8">
    <source>
        <dbReference type="EMBL" id="ASN27197.1"/>
    </source>
</evidence>
<dbReference type="PANTHER" id="PTHR36115:SF6">
    <property type="entry name" value="PROLINE-RICH ANTIGEN HOMOLOG"/>
    <property type="match status" value="1"/>
</dbReference>
<gene>
    <name evidence="8" type="ORF">LK07_27765</name>
</gene>
<feature type="transmembrane region" description="Helical" evidence="6">
    <location>
        <begin position="107"/>
        <end position="129"/>
    </location>
</feature>
<dbReference type="OrthoDB" id="5245023at2"/>
<dbReference type="GO" id="GO:0005886">
    <property type="term" value="C:plasma membrane"/>
    <property type="evidence" value="ECO:0007669"/>
    <property type="project" value="UniProtKB-SubCell"/>
</dbReference>
<evidence type="ECO:0000313" key="9">
    <source>
        <dbReference type="Proteomes" id="UP000031501"/>
    </source>
</evidence>
<dbReference type="Proteomes" id="UP000031501">
    <property type="component" value="Chromosome"/>
</dbReference>
<evidence type="ECO:0000256" key="5">
    <source>
        <dbReference type="ARBA" id="ARBA00023136"/>
    </source>
</evidence>
<dbReference type="AlphaFoldDB" id="A0A221P4R1"/>
<comment type="subcellular location">
    <subcellularLocation>
        <location evidence="1">Cell membrane</location>
        <topology evidence="1">Multi-pass membrane protein</topology>
    </subcellularLocation>
</comment>
<keyword evidence="3 6" id="KW-0812">Transmembrane</keyword>
<evidence type="ECO:0000259" key="7">
    <source>
        <dbReference type="Pfam" id="PF06271"/>
    </source>
</evidence>
<evidence type="ECO:0000256" key="1">
    <source>
        <dbReference type="ARBA" id="ARBA00004651"/>
    </source>
</evidence>
<dbReference type="Pfam" id="PF06271">
    <property type="entry name" value="RDD"/>
    <property type="match status" value="1"/>
</dbReference>
<keyword evidence="2" id="KW-1003">Cell membrane</keyword>
<evidence type="ECO:0000256" key="6">
    <source>
        <dbReference type="SAM" id="Phobius"/>
    </source>
</evidence>
<reference evidence="8 9" key="1">
    <citation type="submission" date="2017-07" db="EMBL/GenBank/DDBJ databases">
        <title>Genome sequence of Streptomyces pluripotens MUSC 137T.</title>
        <authorList>
            <person name="Ser H.-L."/>
            <person name="Lee L.-H."/>
        </authorList>
    </citation>
    <scope>NUCLEOTIDE SEQUENCE [LARGE SCALE GENOMIC DNA]</scope>
    <source>
        <strain evidence="8 9">MUSC 137</strain>
    </source>
</reference>
<sequence length="164" mass="17192">MTSVARPRGTVAVQGLPAGLVTRVAAAVIDLLVVLGTVAVIDLGYAVLRHLLLGPPFTLPDLGPWGAAGYGSALAAVYLAGSWRTVGRTVGDHVMGLRVTNRSGGRLPLAAAVLRAVLYLVFPLGLLWIPVSRRRASVQDLVVGSAVVHDWYGHSRTGVHRPHG</sequence>
<feature type="transmembrane region" description="Helical" evidence="6">
    <location>
        <begin position="20"/>
        <end position="47"/>
    </location>
</feature>
<keyword evidence="5 6" id="KW-0472">Membrane</keyword>
<evidence type="ECO:0000256" key="3">
    <source>
        <dbReference type="ARBA" id="ARBA00022692"/>
    </source>
</evidence>
<keyword evidence="9" id="KW-1185">Reference proteome</keyword>
<protein>
    <submittedName>
        <fullName evidence="8">RDD family protein</fullName>
    </submittedName>
</protein>
<keyword evidence="4 6" id="KW-1133">Transmembrane helix</keyword>
<accession>A0A221P4R1</accession>
<evidence type="ECO:0000256" key="2">
    <source>
        <dbReference type="ARBA" id="ARBA00022475"/>
    </source>
</evidence>